<feature type="region of interest" description="Disordered" evidence="1">
    <location>
        <begin position="674"/>
        <end position="760"/>
    </location>
</feature>
<feature type="compositionally biased region" description="Basic and acidic residues" evidence="1">
    <location>
        <begin position="1115"/>
        <end position="1126"/>
    </location>
</feature>
<feature type="region of interest" description="Disordered" evidence="1">
    <location>
        <begin position="500"/>
        <end position="557"/>
    </location>
</feature>
<feature type="region of interest" description="Disordered" evidence="1">
    <location>
        <begin position="1624"/>
        <end position="1695"/>
    </location>
</feature>
<feature type="compositionally biased region" description="Low complexity" evidence="1">
    <location>
        <begin position="2274"/>
        <end position="2288"/>
    </location>
</feature>
<reference evidence="2 3" key="1">
    <citation type="submission" date="2017-09" db="EMBL/GenBank/DDBJ databases">
        <title>Genome sequencing of Besnoitia besnoiti strain Bb-Ger1.</title>
        <authorList>
            <person name="Schares G."/>
            <person name="Venepally P."/>
            <person name="Lorenzi H.A."/>
        </authorList>
    </citation>
    <scope>NUCLEOTIDE SEQUENCE [LARGE SCALE GENOMIC DNA]</scope>
    <source>
        <strain evidence="2 3">Bb-Ger1</strain>
    </source>
</reference>
<evidence type="ECO:0000256" key="1">
    <source>
        <dbReference type="SAM" id="MobiDB-lite"/>
    </source>
</evidence>
<feature type="region of interest" description="Disordered" evidence="1">
    <location>
        <begin position="2095"/>
        <end position="2122"/>
    </location>
</feature>
<evidence type="ECO:0000313" key="2">
    <source>
        <dbReference type="EMBL" id="PFH34604.1"/>
    </source>
</evidence>
<feature type="region of interest" description="Disordered" evidence="1">
    <location>
        <begin position="1987"/>
        <end position="2007"/>
    </location>
</feature>
<feature type="region of interest" description="Disordered" evidence="1">
    <location>
        <begin position="1011"/>
        <end position="1136"/>
    </location>
</feature>
<sequence length="2336" mass="246877">MSRADFDERWVLLLSFQRVLEELEDENGETQARREPPELFAASRGTSPAYLKGRKQNGDAHSSREKKLEEGETARHGVEHGEERGEREDGGGEEGAARGDETDDERSSQERSSGVYLEQLRAFCDSLGCCFSIDELELCLATALPPTRCRDSIASSPRPAHATSFADRPRCHSSAPTATASFLPSCLPSAHAPADTRQNVCRHRHSLFSAFPPSTLRDSRTPALFRLLSRLSPAVLRTRFLSLSSLLRQHANSLCFSTQGAAIPCRSSLLHSLDSALPAGLAAAHENAAKLHGSSEARESPACRLGGERASAELDQGGQPGKKSLTAHRRNAAETRGEAGTPGARACSDSARVSASGGNAGNSEAPGLEGERQPQRLQEEVVRVGGGGGSLPPSPEKNGLNEKVISVSQVPEARADVATGDGCSCKSPLDVSDNTDDEQELSPLRRGAVRGAGVPSRVLEGRGHSVLVGAVLLFNCEEVFFCEPRILSLFTRDHWRGMRPPERHERPSASPAALSLSSPSPSRPAEATRPRARAGPGLERVSEVEAEGRHQASEKAAAEGMQRPNCLKCRCSAARFLGASHRAASQSGVLCRPASTRAAVKDLRGDGGALASSLRRRFVENAEAEERITFCLRLRRLCEGGGNGAQGSARACRRRDGGGERRCLAERANDERACGSEREDDAASDRGPPAKETERLERGFEREAGEKATCEQGEGNAAQAGVGVLQKGAAHEQEEGRAEEGGGLGETARKKTGAGHCEAGARRENKVTEIRGRSEERLRTQGVVDVCRVGARREGACCRTLEKVIPCAIRVRQGLLQLDASSCVLFPLQAAAVACEPEIGLPRARENSRPTVREPRGAESCDTATRSQGEEQGNLSQWTFPNAEGGHARVAASSSLGRSSSPANSALPSNSSPSSSPRLGAAASLHSASTAFSSPPPASSRRLTSSAASRRFSLLSAPDASVAAPRPAFASIGGACRASPRWSVCGEVAYVSPLLQWRADACVSASQLEPLGRKPAGGNRGEGGRRSCHAECREATEVHRRGSRAESPEARRHHNGKGEGLPRRESGEHAGTAPPACEKEQEKNALDAAADGSDGAQRGRPSGGSCAVSGQGALEAERGVETRRGDSSNPRSRSRFLRRSLDGQAFLLARIRLLCRGDPSPAEASRGHLNAPLPSCDAAQLAAEIVVCFRGLAGSLHQHALGAGRRVICTALKRGRLSAGFEWHPPACGNFPVAESAAPASQAEARTREKSEPMESATGVESGWRGGTGGGGRGLKKARSGRAGVFSEALSAARQPAAEFLLAQLARLSLRVDGGVWLCLVSPPSPAFLLSPPCSLSAFWLAFSGSWGDAGRLISAAARLPRLRSASPPPCQTSQSHPLAFLGPGSRLRLSRQHLLSRLVGQSASIIRWRLRCLRDEEDAAAADAEDELGGLREAGDLTRVCFSGSRTAERGFGDYFLPLALVSCGDGGVEATVPRALPSAAFSPSPSPPSAPAASPSGSPCLLEGYPEVFPPSARLVACAEILQRYRAEGDLRLQMTLDDELYDACLSAAQLADSRPVRSACDSCYASPSPSSPRAPARSSSPSAPPGRALPAAPVELRAGERRLCMQGGWEVGVGAGDSELEASGASSLKGRARGSAQNAETPHQGEMALKKRRQTGEEEAAHVPHEEADKHATAKRRKSGNERQRTRSASPCAASTDLIELLPGAADSRVSPRKPVLSRLCVRHALAAQEALRKFPLAWLTASPRATVLLPLSVLAETWDLESSREKISRSPVAATASPPPRLPRSVACGFPSLAAAISLARDSGSPPSLPSLAAPLSSRPPSLALPFVSLSDELLLLPHLATCSLTGRSLSQRDLTAPWRPLAPAECKELAATPALSSLARHPGARGEPNRRLASGRICAASSSLSPSGDDAELAEAFSLALFAIGLRGARAAPLAASQLTPSAPSEPPEAVGRPFAVRGDFTADACSRRELSRCCPFPPLSGSDASWPQPTSSTTSSRRADEQPLLCPLSSYSQPPARCLCADVLRRLLLLQWSEAVKPSLRLFSAVLASGGCRSAYIRRTGADGAAQETSAASRLSAAARERREGVVAETELRGGRGCGDAGDAGDADAEEAKARRAPGRGDDGFVACLARVLREAEAFPGFLGERYLSEAVAALQAEEEREAAEDGGREKKTQSRRASLRLARLRRLPAPAPPYRPLQTWLLAKKPRLECSSTGRGEAEEGETSGCMRDSTQQRGDKTPTGAVSEASTRAANADRKEDLAGGSSRIPLLSSAPRASSLELPTVERRAHPRSMSAKLQSHRVLRGRPKSYGADSRLLRRLVGIHFLFPRA</sequence>
<feature type="compositionally biased region" description="Gly residues" evidence="1">
    <location>
        <begin position="1264"/>
        <end position="1273"/>
    </location>
</feature>
<keyword evidence="3" id="KW-1185">Reference proteome</keyword>
<feature type="region of interest" description="Disordered" evidence="1">
    <location>
        <begin position="418"/>
        <end position="452"/>
    </location>
</feature>
<dbReference type="EMBL" id="NWUJ01000006">
    <property type="protein sequence ID" value="PFH34604.1"/>
    <property type="molecule type" value="Genomic_DNA"/>
</dbReference>
<feature type="region of interest" description="Disordered" evidence="1">
    <location>
        <begin position="25"/>
        <end position="112"/>
    </location>
</feature>
<feature type="region of interest" description="Disordered" evidence="1">
    <location>
        <begin position="2218"/>
        <end position="2306"/>
    </location>
</feature>
<feature type="compositionally biased region" description="Low complexity" evidence="1">
    <location>
        <begin position="888"/>
        <end position="945"/>
    </location>
</feature>
<feature type="compositionally biased region" description="Basic and acidic residues" evidence="1">
    <location>
        <begin position="844"/>
        <end position="859"/>
    </location>
</feature>
<dbReference type="GeneID" id="40311563"/>
<feature type="compositionally biased region" description="Basic and acidic residues" evidence="1">
    <location>
        <begin position="540"/>
        <end position="557"/>
    </location>
</feature>
<feature type="region of interest" description="Disordered" evidence="1">
    <location>
        <begin position="844"/>
        <end position="945"/>
    </location>
</feature>
<organism evidence="2 3">
    <name type="scientific">Besnoitia besnoiti</name>
    <name type="common">Apicomplexan protozoan</name>
    <dbReference type="NCBI Taxonomy" id="94643"/>
    <lineage>
        <taxon>Eukaryota</taxon>
        <taxon>Sar</taxon>
        <taxon>Alveolata</taxon>
        <taxon>Apicomplexa</taxon>
        <taxon>Conoidasida</taxon>
        <taxon>Coccidia</taxon>
        <taxon>Eucoccidiorida</taxon>
        <taxon>Eimeriorina</taxon>
        <taxon>Sarcocystidae</taxon>
        <taxon>Besnoitia</taxon>
    </lineage>
</organism>
<protein>
    <submittedName>
        <fullName evidence="2">Uncharacterized protein</fullName>
    </submittedName>
</protein>
<evidence type="ECO:0000313" key="3">
    <source>
        <dbReference type="Proteomes" id="UP000224006"/>
    </source>
</evidence>
<dbReference type="VEuPathDB" id="ToxoDB:BESB_066370"/>
<feature type="compositionally biased region" description="Basic and acidic residues" evidence="1">
    <location>
        <begin position="674"/>
        <end position="709"/>
    </location>
</feature>
<feature type="compositionally biased region" description="Low complexity" evidence="1">
    <location>
        <begin position="508"/>
        <end position="537"/>
    </location>
</feature>
<feature type="region of interest" description="Disordered" evidence="1">
    <location>
        <begin position="310"/>
        <end position="375"/>
    </location>
</feature>
<feature type="compositionally biased region" description="Low complexity" evidence="1">
    <location>
        <begin position="1086"/>
        <end position="1099"/>
    </location>
</feature>
<feature type="region of interest" description="Disordered" evidence="1">
    <location>
        <begin position="151"/>
        <end position="170"/>
    </location>
</feature>
<feature type="compositionally biased region" description="Basic and acidic residues" evidence="1">
    <location>
        <begin position="1022"/>
        <end position="1068"/>
    </location>
</feature>
<comment type="caution">
    <text evidence="2">The sequence shown here is derived from an EMBL/GenBank/DDBJ whole genome shotgun (WGS) entry which is preliminary data.</text>
</comment>
<feature type="compositionally biased region" description="Basic and acidic residues" evidence="1">
    <location>
        <begin position="729"/>
        <end position="740"/>
    </location>
</feature>
<feature type="compositionally biased region" description="Basic and acidic residues" evidence="1">
    <location>
        <begin position="1657"/>
        <end position="1675"/>
    </location>
</feature>
<name>A0A2A9MBK6_BESBE</name>
<feature type="compositionally biased region" description="Low complexity" evidence="1">
    <location>
        <begin position="1568"/>
        <end position="1593"/>
    </location>
</feature>
<feature type="region of interest" description="Disordered" evidence="1">
    <location>
        <begin position="1239"/>
        <end position="1276"/>
    </location>
</feature>
<accession>A0A2A9MBK6</accession>
<proteinExistence type="predicted"/>
<feature type="compositionally biased region" description="Polar residues" evidence="1">
    <location>
        <begin position="862"/>
        <end position="880"/>
    </location>
</feature>
<gene>
    <name evidence="2" type="ORF">BESB_066370</name>
</gene>
<dbReference type="KEGG" id="bbes:BESB_066370"/>
<dbReference type="Proteomes" id="UP000224006">
    <property type="component" value="Chromosome VI"/>
</dbReference>
<feature type="compositionally biased region" description="Basic and acidic residues" evidence="1">
    <location>
        <begin position="56"/>
        <end position="109"/>
    </location>
</feature>
<feature type="region of interest" description="Disordered" evidence="1">
    <location>
        <begin position="1564"/>
        <end position="1593"/>
    </location>
</feature>
<dbReference type="RefSeq" id="XP_029218613.1">
    <property type="nucleotide sequence ID" value="XM_029365030.1"/>
</dbReference>